<dbReference type="OrthoDB" id="9770276at2"/>
<evidence type="ECO:0000313" key="3">
    <source>
        <dbReference type="Proteomes" id="UP000003835"/>
    </source>
</evidence>
<dbReference type="AlphaFoldDB" id="B4VV96"/>
<evidence type="ECO:0000259" key="1">
    <source>
        <dbReference type="Pfam" id="PF19955"/>
    </source>
</evidence>
<dbReference type="SUPFAM" id="SSF50494">
    <property type="entry name" value="Trypsin-like serine proteases"/>
    <property type="match status" value="1"/>
</dbReference>
<dbReference type="eggNOG" id="COG3591">
    <property type="taxonomic scope" value="Bacteria"/>
</dbReference>
<reference evidence="2 3" key="1">
    <citation type="submission" date="2008-07" db="EMBL/GenBank/DDBJ databases">
        <authorList>
            <person name="Tandeau de Marsac N."/>
            <person name="Ferriera S."/>
            <person name="Johnson J."/>
            <person name="Kravitz S."/>
            <person name="Beeson K."/>
            <person name="Sutton G."/>
            <person name="Rogers Y.-H."/>
            <person name="Friedman R."/>
            <person name="Frazier M."/>
            <person name="Venter J.C."/>
        </authorList>
    </citation>
    <scope>NUCLEOTIDE SEQUENCE [LARGE SCALE GENOMIC DNA]</scope>
    <source>
        <strain evidence="2 3">PCC 7420</strain>
    </source>
</reference>
<organism evidence="2 3">
    <name type="scientific">Coleofasciculus chthonoplastes PCC 7420</name>
    <dbReference type="NCBI Taxonomy" id="118168"/>
    <lineage>
        <taxon>Bacteria</taxon>
        <taxon>Bacillati</taxon>
        <taxon>Cyanobacteriota</taxon>
        <taxon>Cyanophyceae</taxon>
        <taxon>Coleofasciculales</taxon>
        <taxon>Coleofasciculaceae</taxon>
        <taxon>Coleofasciculus</taxon>
    </lineage>
</organism>
<dbReference type="Gene3D" id="2.40.10.10">
    <property type="entry name" value="Trypsin-like serine proteases"/>
    <property type="match status" value="2"/>
</dbReference>
<dbReference type="STRING" id="118168.MC7420_4100"/>
<dbReference type="EMBL" id="DS989854">
    <property type="protein sequence ID" value="EDX74115.1"/>
    <property type="molecule type" value="Genomic_DNA"/>
</dbReference>
<sequence length="367" mass="40406">MKLTGQQYQLLTHILLNAFVSQARLAQMVRFRLDKNLNAIALGDDLQEIVFKLIGTAEAEGWIAQLITAARESNPGNPDLLAFAQQFGLAPITPSRPELEKIIRATNSFLDINAWRERLGKIEAQVCRIEIASNLGTIFGTGFLLGPSVVMTNYHVVEAVILGEQGLTTSRGVRAMPSDVTLRFDYKRLADGTTLNHGIEYRLSGQDWLIDKSSYVAEDRIPQPDELDYALLKIDGSPGYEPIGRKAEPEAPQRGWIETPTEAHDFLIGTPLFIVQHPKAEPLKLGIDTDAVIGLNENGTTVTYKTNTLPGSSGSPCFNSNWELVALHHSGDPDFSNPTYNAGTPFKAILALLEKRGVRNFLGEQKL</sequence>
<keyword evidence="3" id="KW-1185">Reference proteome</keyword>
<evidence type="ECO:0000313" key="2">
    <source>
        <dbReference type="EMBL" id="EDX74115.1"/>
    </source>
</evidence>
<protein>
    <recommendedName>
        <fullName evidence="1">Effector-associated domain-containing protein</fullName>
    </recommendedName>
</protein>
<dbReference type="InterPro" id="IPR043504">
    <property type="entry name" value="Peptidase_S1_PA_chymotrypsin"/>
</dbReference>
<dbReference type="PANTHER" id="PTHR14389:SF3">
    <property type="entry name" value="PROTEIN FAM111A-LIKE"/>
    <property type="match status" value="1"/>
</dbReference>
<dbReference type="Pfam" id="PF19955">
    <property type="entry name" value="EAD1"/>
    <property type="match status" value="1"/>
</dbReference>
<dbReference type="InterPro" id="IPR009003">
    <property type="entry name" value="Peptidase_S1_PA"/>
</dbReference>
<feature type="domain" description="Effector-associated" evidence="1">
    <location>
        <begin position="1"/>
        <end position="87"/>
    </location>
</feature>
<dbReference type="InterPro" id="IPR045430">
    <property type="entry name" value="EAD1"/>
</dbReference>
<dbReference type="Pfam" id="PF13365">
    <property type="entry name" value="Trypsin_2"/>
    <property type="match status" value="1"/>
</dbReference>
<gene>
    <name evidence="2" type="ORF">MC7420_4100</name>
</gene>
<proteinExistence type="predicted"/>
<accession>B4VV96</accession>
<name>B4VV96_9CYAN</name>
<dbReference type="PANTHER" id="PTHR14389">
    <property type="entry name" value="SI:CH1073-475A24.1"/>
    <property type="match status" value="1"/>
</dbReference>
<dbReference type="HOGENOM" id="CLU_762498_0_0_3"/>
<dbReference type="RefSeq" id="WP_006102420.1">
    <property type="nucleotide sequence ID" value="NZ_DS989854.1"/>
</dbReference>
<dbReference type="Proteomes" id="UP000003835">
    <property type="component" value="Unassembled WGS sequence"/>
</dbReference>